<evidence type="ECO:0000313" key="4">
    <source>
        <dbReference type="EMBL" id="TDU67139.1"/>
    </source>
</evidence>
<protein>
    <submittedName>
        <fullName evidence="4">Proteasome accessory factor B</fullName>
    </submittedName>
</protein>
<dbReference type="PROSITE" id="PS52050">
    <property type="entry name" value="WYL"/>
    <property type="match status" value="1"/>
</dbReference>
<dbReference type="Pfam" id="PF13280">
    <property type="entry name" value="WYL"/>
    <property type="match status" value="1"/>
</dbReference>
<name>A0A4R7RPY0_9BACT</name>
<dbReference type="InterPro" id="IPR013196">
    <property type="entry name" value="HTH_11"/>
</dbReference>
<dbReference type="RefSeq" id="WP_133796365.1">
    <property type="nucleotide sequence ID" value="NZ_SOCA01000007.1"/>
</dbReference>
<dbReference type="InterPro" id="IPR036390">
    <property type="entry name" value="WH_DNA-bd_sf"/>
</dbReference>
<comment type="caution">
    <text evidence="4">The sequence shown here is derived from an EMBL/GenBank/DDBJ whole genome shotgun (WGS) entry which is preliminary data.</text>
</comment>
<reference evidence="4 5" key="1">
    <citation type="submission" date="2019-03" db="EMBL/GenBank/DDBJ databases">
        <title>Genomic Encyclopedia of Archaeal and Bacterial Type Strains, Phase II (KMG-II): from individual species to whole genera.</title>
        <authorList>
            <person name="Goeker M."/>
        </authorList>
    </citation>
    <scope>NUCLEOTIDE SEQUENCE [LARGE SCALE GENOMIC DNA]</scope>
    <source>
        <strain evidence="4 5">ATCC 25309</strain>
    </source>
</reference>
<dbReference type="Gene3D" id="1.10.10.10">
    <property type="entry name" value="Winged helix-like DNA-binding domain superfamily/Winged helix DNA-binding domain"/>
    <property type="match status" value="1"/>
</dbReference>
<dbReference type="Proteomes" id="UP000295662">
    <property type="component" value="Unassembled WGS sequence"/>
</dbReference>
<evidence type="ECO:0000259" key="1">
    <source>
        <dbReference type="Pfam" id="PF08279"/>
    </source>
</evidence>
<dbReference type="AlphaFoldDB" id="A0A4R7RPY0"/>
<evidence type="ECO:0000259" key="3">
    <source>
        <dbReference type="Pfam" id="PF25583"/>
    </source>
</evidence>
<keyword evidence="5" id="KW-1185">Reference proteome</keyword>
<dbReference type="OrthoDB" id="9767131at2"/>
<dbReference type="InterPro" id="IPR051534">
    <property type="entry name" value="CBASS_pafABC_assoc_protein"/>
</dbReference>
<gene>
    <name evidence="4" type="ORF">EI77_03340</name>
</gene>
<dbReference type="Pfam" id="PF08279">
    <property type="entry name" value="HTH_11"/>
    <property type="match status" value="1"/>
</dbReference>
<keyword evidence="4" id="KW-0647">Proteasome</keyword>
<evidence type="ECO:0000313" key="5">
    <source>
        <dbReference type="Proteomes" id="UP000295662"/>
    </source>
</evidence>
<feature type="domain" description="WCX" evidence="3">
    <location>
        <begin position="268"/>
        <end position="347"/>
    </location>
</feature>
<feature type="domain" description="WYL" evidence="2">
    <location>
        <begin position="167"/>
        <end position="235"/>
    </location>
</feature>
<dbReference type="GO" id="GO:0000502">
    <property type="term" value="C:proteasome complex"/>
    <property type="evidence" value="ECO:0007669"/>
    <property type="project" value="UniProtKB-KW"/>
</dbReference>
<dbReference type="Pfam" id="PF25583">
    <property type="entry name" value="WCX"/>
    <property type="match status" value="1"/>
</dbReference>
<dbReference type="SUPFAM" id="SSF46785">
    <property type="entry name" value="Winged helix' DNA-binding domain"/>
    <property type="match status" value="1"/>
</dbReference>
<dbReference type="InterPro" id="IPR036388">
    <property type="entry name" value="WH-like_DNA-bd_sf"/>
</dbReference>
<dbReference type="PANTHER" id="PTHR34580:SF9">
    <property type="entry name" value="SLL5097 PROTEIN"/>
    <property type="match status" value="1"/>
</dbReference>
<dbReference type="InterPro" id="IPR026881">
    <property type="entry name" value="WYL_dom"/>
</dbReference>
<accession>A0A4R7RPY0</accession>
<sequence>MSKTLFPVKSVIATDGTAMPVRTGVSRPALWRILEIHKIIRAGRYPNCSSLAKEIEVTRKTIQRDVSFLREQWGLPLEYDAERNGYHYTQEVHEFPMLHLSRNDLVALFLARHALEPLRGTGLERMLAASFSKIAEACPGEVSIQWHELDGAFSVKAMGVLAADVRLFSDLLDAVMARREVAFDYCKLTASKAERRTVQPYHVGQIEHGWYVLAYDPGRQGMRTFALQRMTNLEMLGTTFVRDARFDVSDHLGGGFGVWSYEGQEGGPHAVRIRFEGYAARVVAERSWHPSQEIKELDKDGDVIEFHATLSGLEEVTRWVLSWGSKAKVLGPPELKRRVREELVKMMADGAEPPWQAGVPASL</sequence>
<proteinExistence type="predicted"/>
<dbReference type="PANTHER" id="PTHR34580">
    <property type="match status" value="1"/>
</dbReference>
<dbReference type="InterPro" id="IPR057727">
    <property type="entry name" value="WCX_dom"/>
</dbReference>
<dbReference type="EMBL" id="SOCA01000007">
    <property type="protein sequence ID" value="TDU67139.1"/>
    <property type="molecule type" value="Genomic_DNA"/>
</dbReference>
<feature type="domain" description="Helix-turn-helix type 11" evidence="1">
    <location>
        <begin position="32"/>
        <end position="86"/>
    </location>
</feature>
<organism evidence="4 5">
    <name type="scientific">Prosthecobacter fusiformis</name>
    <dbReference type="NCBI Taxonomy" id="48464"/>
    <lineage>
        <taxon>Bacteria</taxon>
        <taxon>Pseudomonadati</taxon>
        <taxon>Verrucomicrobiota</taxon>
        <taxon>Verrucomicrobiia</taxon>
        <taxon>Verrucomicrobiales</taxon>
        <taxon>Verrucomicrobiaceae</taxon>
        <taxon>Prosthecobacter</taxon>
    </lineage>
</organism>
<evidence type="ECO:0000259" key="2">
    <source>
        <dbReference type="Pfam" id="PF13280"/>
    </source>
</evidence>